<sequence length="115" mass="13734">MLIATVDPRTQGRESYRRLAWRDAYEQMRAADRQGRLEPDDLDRMARSAYQMLLRPDLLPEVTEFVERLGWRPPASFTAETVSLFRFHSQDWKGHWWTTLTWEHVRSWTLEPAAD</sequence>
<evidence type="ECO:0000313" key="2">
    <source>
        <dbReference type="Proteomes" id="UP000053260"/>
    </source>
</evidence>
<comment type="caution">
    <text evidence="1">The sequence shown here is derived from an EMBL/GenBank/DDBJ whole genome shotgun (WGS) entry which is preliminary data.</text>
</comment>
<reference evidence="1 2" key="1">
    <citation type="submission" date="2015-10" db="EMBL/GenBank/DDBJ databases">
        <title>Draft genome sequence of Streptomyces sp. RV15, isolated from a marine sponge.</title>
        <authorList>
            <person name="Ruckert C."/>
            <person name="Abdelmohsen U.R."/>
            <person name="Winkler A."/>
            <person name="Hentschel U."/>
            <person name="Kalinowski J."/>
            <person name="Kampfer P."/>
            <person name="Glaeser S."/>
        </authorList>
    </citation>
    <scope>NUCLEOTIDE SEQUENCE [LARGE SCALE GENOMIC DNA]</scope>
    <source>
        <strain evidence="1 2">RV15</strain>
    </source>
</reference>
<dbReference type="RefSeq" id="WP_067035019.1">
    <property type="nucleotide sequence ID" value="NZ_KQ949129.1"/>
</dbReference>
<keyword evidence="2" id="KW-1185">Reference proteome</keyword>
<dbReference type="EMBL" id="LMXB01000132">
    <property type="protein sequence ID" value="KUO14763.1"/>
    <property type="molecule type" value="Genomic_DNA"/>
</dbReference>
<dbReference type="STRING" id="909626.AQJ91_44955"/>
<protein>
    <submittedName>
        <fullName evidence="1">Uncharacterized protein</fullName>
    </submittedName>
</protein>
<accession>A0A101UQ38</accession>
<evidence type="ECO:0000313" key="1">
    <source>
        <dbReference type="EMBL" id="KUO14763.1"/>
    </source>
</evidence>
<dbReference type="OrthoDB" id="5056596at2"/>
<dbReference type="Proteomes" id="UP000053260">
    <property type="component" value="Unassembled WGS sequence"/>
</dbReference>
<proteinExistence type="predicted"/>
<dbReference type="AlphaFoldDB" id="A0A101UQ38"/>
<gene>
    <name evidence="1" type="ORF">AQJ91_44955</name>
</gene>
<organism evidence="1 2">
    <name type="scientific">Streptomyces dysideae</name>
    <dbReference type="NCBI Taxonomy" id="909626"/>
    <lineage>
        <taxon>Bacteria</taxon>
        <taxon>Bacillati</taxon>
        <taxon>Actinomycetota</taxon>
        <taxon>Actinomycetes</taxon>
        <taxon>Kitasatosporales</taxon>
        <taxon>Streptomycetaceae</taxon>
        <taxon>Streptomyces</taxon>
    </lineage>
</organism>
<name>A0A101UQ38_9ACTN</name>